<accession>A0A382W7H6</accession>
<name>A0A382W7H6_9ZZZZ</name>
<dbReference type="AlphaFoldDB" id="A0A382W7H6"/>
<reference evidence="2" key="1">
    <citation type="submission" date="2018-05" db="EMBL/GenBank/DDBJ databases">
        <authorList>
            <person name="Lanie J.A."/>
            <person name="Ng W.-L."/>
            <person name="Kazmierczak K.M."/>
            <person name="Andrzejewski T.M."/>
            <person name="Davidsen T.M."/>
            <person name="Wayne K.J."/>
            <person name="Tettelin H."/>
            <person name="Glass J.I."/>
            <person name="Rusch D."/>
            <person name="Podicherti R."/>
            <person name="Tsui H.-C.T."/>
            <person name="Winkler M.E."/>
        </authorList>
    </citation>
    <scope>NUCLEOTIDE SEQUENCE</scope>
</reference>
<organism evidence="2">
    <name type="scientific">marine metagenome</name>
    <dbReference type="NCBI Taxonomy" id="408172"/>
    <lineage>
        <taxon>unclassified sequences</taxon>
        <taxon>metagenomes</taxon>
        <taxon>ecological metagenomes</taxon>
    </lineage>
</organism>
<evidence type="ECO:0000256" key="1">
    <source>
        <dbReference type="SAM" id="Phobius"/>
    </source>
</evidence>
<protein>
    <submittedName>
        <fullName evidence="2">Uncharacterized protein</fullName>
    </submittedName>
</protein>
<keyword evidence="1" id="KW-0812">Transmembrane</keyword>
<proteinExistence type="predicted"/>
<gene>
    <name evidence="2" type="ORF">METZ01_LOCUS407334</name>
</gene>
<dbReference type="EMBL" id="UINC01157471">
    <property type="protein sequence ID" value="SVD54480.1"/>
    <property type="molecule type" value="Genomic_DNA"/>
</dbReference>
<evidence type="ECO:0000313" key="2">
    <source>
        <dbReference type="EMBL" id="SVD54480.1"/>
    </source>
</evidence>
<feature type="transmembrane region" description="Helical" evidence="1">
    <location>
        <begin position="12"/>
        <end position="37"/>
    </location>
</feature>
<keyword evidence="1" id="KW-1133">Transmembrane helix</keyword>
<keyword evidence="1" id="KW-0472">Membrane</keyword>
<sequence>MKHRVGNRYFSSTAFIDLLFNIIVGVAFLFLIAFILINPVSKKHDVESKADFLIILEWDSKSNDDIDLWIRDPLDNVMSFRSKDIGFMHLDRDDLGSRNDKVKLPDGTIKYINLNREIAALRGTLEGWYVVNVHVYRKNRMIDPEDGVSKFIPTTTSVELIQVNPYRIKIMTELILEKQGQEFTLFAFRLNDTGEVMETKKEDISFVSLLNFTAGDDRTYTEGNTFGDGW</sequence>